<keyword evidence="7" id="KW-0064">Aspartyl protease</keyword>
<evidence type="ECO:0000256" key="16">
    <source>
        <dbReference type="ARBA" id="ARBA00023172"/>
    </source>
</evidence>
<keyword evidence="10" id="KW-0067">ATP-binding</keyword>
<name>A0A371ED59_MUCPR</name>
<evidence type="ECO:0000256" key="7">
    <source>
        <dbReference type="ARBA" id="ARBA00022750"/>
    </source>
</evidence>
<keyword evidence="17" id="KW-0511">Multifunctional enzyme</keyword>
<evidence type="ECO:0000256" key="3">
    <source>
        <dbReference type="ARBA" id="ARBA00022670"/>
    </source>
</evidence>
<evidence type="ECO:0000256" key="12">
    <source>
        <dbReference type="ARBA" id="ARBA00022908"/>
    </source>
</evidence>
<dbReference type="PROSITE" id="PS50994">
    <property type="entry name" value="INTEGRASE"/>
    <property type="match status" value="1"/>
</dbReference>
<keyword evidence="14" id="KW-0548">Nucleotidyltransferase</keyword>
<keyword evidence="8" id="KW-0255">Endonuclease</keyword>
<keyword evidence="4" id="KW-0540">Nuclease</keyword>
<dbReference type="Pfam" id="PF14223">
    <property type="entry name" value="Retrotran_gag_2"/>
    <property type="match status" value="1"/>
</dbReference>
<proteinExistence type="predicted"/>
<dbReference type="GO" id="GO:0003887">
    <property type="term" value="F:DNA-directed DNA polymerase activity"/>
    <property type="evidence" value="ECO:0007669"/>
    <property type="project" value="UniProtKB-KW"/>
</dbReference>
<dbReference type="InterPro" id="IPR012337">
    <property type="entry name" value="RNaseH-like_sf"/>
</dbReference>
<evidence type="ECO:0000256" key="17">
    <source>
        <dbReference type="ARBA" id="ARBA00023268"/>
    </source>
</evidence>
<keyword evidence="3" id="KW-0645">Protease</keyword>
<dbReference type="Pfam" id="PF13976">
    <property type="entry name" value="gag_pre-integrs"/>
    <property type="match status" value="1"/>
</dbReference>
<dbReference type="InterPro" id="IPR039537">
    <property type="entry name" value="Retrotran_Ty1/copia-like"/>
</dbReference>
<dbReference type="GO" id="GO:0003676">
    <property type="term" value="F:nucleic acid binding"/>
    <property type="evidence" value="ECO:0007669"/>
    <property type="project" value="InterPro"/>
</dbReference>
<dbReference type="Pfam" id="PF22936">
    <property type="entry name" value="Pol_BBD"/>
    <property type="match status" value="1"/>
</dbReference>
<dbReference type="GO" id="GO:0046872">
    <property type="term" value="F:metal ion binding"/>
    <property type="evidence" value="ECO:0007669"/>
    <property type="project" value="UniProtKB-KW"/>
</dbReference>
<evidence type="ECO:0000313" key="21">
    <source>
        <dbReference type="Proteomes" id="UP000257109"/>
    </source>
</evidence>
<dbReference type="GO" id="GO:0004519">
    <property type="term" value="F:endonuclease activity"/>
    <property type="evidence" value="ECO:0007669"/>
    <property type="project" value="UniProtKB-KW"/>
</dbReference>
<evidence type="ECO:0000256" key="1">
    <source>
        <dbReference type="ARBA" id="ARBA00002180"/>
    </source>
</evidence>
<dbReference type="InterPro" id="IPR013103">
    <property type="entry name" value="RVT_2"/>
</dbReference>
<evidence type="ECO:0000256" key="9">
    <source>
        <dbReference type="ARBA" id="ARBA00022801"/>
    </source>
</evidence>
<keyword evidence="21" id="KW-1185">Reference proteome</keyword>
<dbReference type="GO" id="GO:0015074">
    <property type="term" value="P:DNA integration"/>
    <property type="evidence" value="ECO:0007669"/>
    <property type="project" value="UniProtKB-KW"/>
</dbReference>
<evidence type="ECO:0000256" key="15">
    <source>
        <dbReference type="ARBA" id="ARBA00023113"/>
    </source>
</evidence>
<dbReference type="InterPro" id="IPR043502">
    <property type="entry name" value="DNA/RNA_pol_sf"/>
</dbReference>
<reference evidence="20" key="1">
    <citation type="submission" date="2018-05" db="EMBL/GenBank/DDBJ databases">
        <title>Draft genome of Mucuna pruriens seed.</title>
        <authorList>
            <person name="Nnadi N.E."/>
            <person name="Vos R."/>
            <person name="Hasami M.H."/>
            <person name="Devisetty U.K."/>
            <person name="Aguiy J.C."/>
        </authorList>
    </citation>
    <scope>NUCLEOTIDE SEQUENCE [LARGE SCALE GENOMIC DNA]</scope>
    <source>
        <strain evidence="20">JCA_2017</strain>
    </source>
</reference>
<organism evidence="20 21">
    <name type="scientific">Mucuna pruriens</name>
    <name type="common">Velvet bean</name>
    <name type="synonym">Dolichos pruriens</name>
    <dbReference type="NCBI Taxonomy" id="157652"/>
    <lineage>
        <taxon>Eukaryota</taxon>
        <taxon>Viridiplantae</taxon>
        <taxon>Streptophyta</taxon>
        <taxon>Embryophyta</taxon>
        <taxon>Tracheophyta</taxon>
        <taxon>Spermatophyta</taxon>
        <taxon>Magnoliopsida</taxon>
        <taxon>eudicotyledons</taxon>
        <taxon>Gunneridae</taxon>
        <taxon>Pentapetalae</taxon>
        <taxon>rosids</taxon>
        <taxon>fabids</taxon>
        <taxon>Fabales</taxon>
        <taxon>Fabaceae</taxon>
        <taxon>Papilionoideae</taxon>
        <taxon>50 kb inversion clade</taxon>
        <taxon>NPAAA clade</taxon>
        <taxon>indigoferoid/millettioid clade</taxon>
        <taxon>Phaseoleae</taxon>
        <taxon>Mucuna</taxon>
    </lineage>
</organism>
<comment type="function">
    <text evidence="1">The aspartyl protease (PR) mediates the proteolytic cleavages of the Gag and Gag-Pol polyproteins after assembly of the VLP.</text>
</comment>
<keyword evidence="16" id="KW-0233">DNA recombination</keyword>
<evidence type="ECO:0000256" key="18">
    <source>
        <dbReference type="SAM" id="MobiDB-lite"/>
    </source>
</evidence>
<dbReference type="SUPFAM" id="SSF56672">
    <property type="entry name" value="DNA/RNA polymerases"/>
    <property type="match status" value="1"/>
</dbReference>
<dbReference type="EMBL" id="QJKJ01014633">
    <property type="protein sequence ID" value="RDX63956.1"/>
    <property type="molecule type" value="Genomic_DNA"/>
</dbReference>
<dbReference type="Gene3D" id="3.30.420.10">
    <property type="entry name" value="Ribonuclease H-like superfamily/Ribonuclease H"/>
    <property type="match status" value="1"/>
</dbReference>
<dbReference type="PANTHER" id="PTHR42648">
    <property type="entry name" value="TRANSPOSASE, PUTATIVE-RELATED"/>
    <property type="match status" value="1"/>
</dbReference>
<keyword evidence="11" id="KW-0460">Magnesium</keyword>
<dbReference type="SUPFAM" id="SSF53098">
    <property type="entry name" value="Ribonuclease H-like"/>
    <property type="match status" value="1"/>
</dbReference>
<dbReference type="InterPro" id="IPR025724">
    <property type="entry name" value="GAG-pre-integrase_dom"/>
</dbReference>
<dbReference type="GO" id="GO:0003964">
    <property type="term" value="F:RNA-directed DNA polymerase activity"/>
    <property type="evidence" value="ECO:0007669"/>
    <property type="project" value="UniProtKB-KW"/>
</dbReference>
<keyword evidence="5" id="KW-0479">Metal-binding</keyword>
<dbReference type="GO" id="GO:0005524">
    <property type="term" value="F:ATP binding"/>
    <property type="evidence" value="ECO:0007669"/>
    <property type="project" value="UniProtKB-KW"/>
</dbReference>
<dbReference type="Proteomes" id="UP000257109">
    <property type="component" value="Unassembled WGS sequence"/>
</dbReference>
<evidence type="ECO:0000256" key="8">
    <source>
        <dbReference type="ARBA" id="ARBA00022759"/>
    </source>
</evidence>
<evidence type="ECO:0000256" key="2">
    <source>
        <dbReference type="ARBA" id="ARBA00022612"/>
    </source>
</evidence>
<evidence type="ECO:0000259" key="19">
    <source>
        <dbReference type="PROSITE" id="PS50994"/>
    </source>
</evidence>
<evidence type="ECO:0000256" key="5">
    <source>
        <dbReference type="ARBA" id="ARBA00022723"/>
    </source>
</evidence>
<evidence type="ECO:0000256" key="4">
    <source>
        <dbReference type="ARBA" id="ARBA00022722"/>
    </source>
</evidence>
<keyword evidence="6" id="KW-0547">Nucleotide-binding</keyword>
<feature type="domain" description="Integrase catalytic" evidence="19">
    <location>
        <begin position="378"/>
        <end position="477"/>
    </location>
</feature>
<evidence type="ECO:0000256" key="11">
    <source>
        <dbReference type="ARBA" id="ARBA00022842"/>
    </source>
</evidence>
<keyword evidence="12" id="KW-0229">DNA integration</keyword>
<keyword evidence="14" id="KW-0239">DNA-directed DNA polymerase</keyword>
<dbReference type="AlphaFoldDB" id="A0A371ED59"/>
<dbReference type="GO" id="GO:0004190">
    <property type="term" value="F:aspartic-type endopeptidase activity"/>
    <property type="evidence" value="ECO:0007669"/>
    <property type="project" value="UniProtKB-KW"/>
</dbReference>
<protein>
    <recommendedName>
        <fullName evidence="19">Integrase catalytic domain-containing protein</fullName>
    </recommendedName>
</protein>
<keyword evidence="9" id="KW-0378">Hydrolase</keyword>
<evidence type="ECO:0000256" key="6">
    <source>
        <dbReference type="ARBA" id="ARBA00022741"/>
    </source>
</evidence>
<comment type="caution">
    <text evidence="20">The sequence shown here is derived from an EMBL/GenBank/DDBJ whole genome shotgun (WGS) entry which is preliminary data.</text>
</comment>
<dbReference type="Pfam" id="PF07727">
    <property type="entry name" value="RVT_2"/>
    <property type="match status" value="2"/>
</dbReference>
<gene>
    <name evidence="20" type="ORF">CR513_57549</name>
</gene>
<dbReference type="GO" id="GO:0006508">
    <property type="term" value="P:proteolysis"/>
    <property type="evidence" value="ECO:0007669"/>
    <property type="project" value="UniProtKB-KW"/>
</dbReference>
<evidence type="ECO:0000256" key="13">
    <source>
        <dbReference type="ARBA" id="ARBA00022918"/>
    </source>
</evidence>
<keyword evidence="15" id="KW-0917">Virion maturation</keyword>
<dbReference type="OrthoDB" id="1369490at2759"/>
<dbReference type="PANTHER" id="PTHR42648:SF11">
    <property type="entry name" value="TRANSPOSON TY4-P GAG-POL POLYPROTEIN"/>
    <property type="match status" value="1"/>
</dbReference>
<accession>A0A371ED59</accession>
<dbReference type="InterPro" id="IPR036397">
    <property type="entry name" value="RNaseH_sf"/>
</dbReference>
<evidence type="ECO:0000256" key="10">
    <source>
        <dbReference type="ARBA" id="ARBA00022840"/>
    </source>
</evidence>
<feature type="region of interest" description="Disordered" evidence="18">
    <location>
        <begin position="110"/>
        <end position="136"/>
    </location>
</feature>
<evidence type="ECO:0000313" key="20">
    <source>
        <dbReference type="EMBL" id="RDX63956.1"/>
    </source>
</evidence>
<feature type="compositionally biased region" description="Low complexity" evidence="18">
    <location>
        <begin position="114"/>
        <end position="129"/>
    </location>
</feature>
<feature type="non-terminal residue" evidence="20">
    <location>
        <position position="1"/>
    </location>
</feature>
<dbReference type="GO" id="GO:0006310">
    <property type="term" value="P:DNA recombination"/>
    <property type="evidence" value="ECO:0007669"/>
    <property type="project" value="UniProtKB-KW"/>
</dbReference>
<evidence type="ECO:0000256" key="14">
    <source>
        <dbReference type="ARBA" id="ARBA00022932"/>
    </source>
</evidence>
<dbReference type="InterPro" id="IPR054722">
    <property type="entry name" value="PolX-like_BBD"/>
</dbReference>
<keyword evidence="14" id="KW-0808">Transferase</keyword>
<keyword evidence="13" id="KW-0695">RNA-directed DNA polymerase</keyword>
<sequence>MREFELQRMKESETIKEYSDKLLSIDNKIRLLGSDFANSKIIEKLLVTIPKRYEALINSLENSKDLSKITLTEVLHALMAQEQRRLMREDRAVEGALLAKHHDAGCNKKKFLKKNQSTSSENTTNNQNKGKGKKKSYPPCQYCGKIGHPPYRCWRRPDAKCSSNSSSESWLIDSGCTNHMTYDRELFKCLDNTEVKWVRIRNGEQIPVKGKGSIAITRHNGTKTLFDVLYVPEINQNLLSVGQLLEKGFKVIFEDKSCIIKSPTGLEIFKVKMKSKSLSFDPMKEQVAFPVIASSVDLWHKRLGHLHHLGINYMLKNQLVRGVPFLIEKLAECEACNFRKQTRKPFPESSWRESQKSKLVHTDKFKAHVENQSNCRIQILRLDNGKEYIATQFQQFCDEAGIEHQLTAPYTQQNGVSERKNRSIMEMARCMLHQKELPKKFWAEAANTTVFIQNRILHERYKIKLLLKPDTVDDAPIRGTRLLSDIYQKSNVEVCNIAVCEPAIFEEAAMEQKWLVGMKEEMSMIKKNQTWMLVPRPHDRNVIGVKWVFRTKINPDGSLNKHKARLVVKGYSQIFGVDYAYTFAIVVRFDTKEEIHVEESEGFVIKGQEDKVYLLKKALYGLKQAPRVWYSRINEYLFSLGFKRSQSEATLYVKHVDADILIISLYVDDLLVTRSNPALINQFKQEMKDVFEMTNLSLMNYFPGMEINQKKNEIFICQKKICKGNPKNVLAG</sequence>
<dbReference type="InterPro" id="IPR001584">
    <property type="entry name" value="Integrase_cat-core"/>
</dbReference>
<keyword evidence="2" id="KW-1188">Viral release from host cell</keyword>